<dbReference type="InterPro" id="IPR036380">
    <property type="entry name" value="Isochorismatase-like_sf"/>
</dbReference>
<keyword evidence="2 4" id="KW-0378">Hydrolase</keyword>
<evidence type="ECO:0000313" key="5">
    <source>
        <dbReference type="Proteomes" id="UP000076722"/>
    </source>
</evidence>
<dbReference type="EMBL" id="KV419405">
    <property type="protein sequence ID" value="KZS94210.1"/>
    <property type="molecule type" value="Genomic_DNA"/>
</dbReference>
<comment type="similarity">
    <text evidence="1">Belongs to the isochorismatase family.</text>
</comment>
<dbReference type="OrthoDB" id="167809at2759"/>
<proteinExistence type="inferred from homology"/>
<organism evidence="4 5">
    <name type="scientific">Sistotremastrum niveocremeum HHB9708</name>
    <dbReference type="NCBI Taxonomy" id="1314777"/>
    <lineage>
        <taxon>Eukaryota</taxon>
        <taxon>Fungi</taxon>
        <taxon>Dikarya</taxon>
        <taxon>Basidiomycota</taxon>
        <taxon>Agaricomycotina</taxon>
        <taxon>Agaricomycetes</taxon>
        <taxon>Sistotremastrales</taxon>
        <taxon>Sistotremastraceae</taxon>
        <taxon>Sertulicium</taxon>
        <taxon>Sertulicium niveocremeum</taxon>
    </lineage>
</organism>
<dbReference type="Proteomes" id="UP000076722">
    <property type="component" value="Unassembled WGS sequence"/>
</dbReference>
<dbReference type="SUPFAM" id="SSF52499">
    <property type="entry name" value="Isochorismatase-like hydrolases"/>
    <property type="match status" value="1"/>
</dbReference>
<dbReference type="Pfam" id="PF00857">
    <property type="entry name" value="Isochorismatase"/>
    <property type="match status" value="1"/>
</dbReference>
<evidence type="ECO:0000256" key="1">
    <source>
        <dbReference type="ARBA" id="ARBA00006336"/>
    </source>
</evidence>
<dbReference type="InterPro" id="IPR050272">
    <property type="entry name" value="Isochorismatase-like_hydrls"/>
</dbReference>
<sequence length="174" mass="19096">MPISVLLLIDIQRNFFIGPNVVPSANTLLGVVARVLEKARTSSPRPLIVWTRNCGERGDPDEPNTPGWELQFAPDLAHDRVIDKTRSNVFENTPLSQWIPEDAEILVMGLQSEFGIRSTCSVALGRGNHVSLVKGGHATYSWGERSAGQIQYDAELELEEAGVVLLDPSDVTFS</sequence>
<name>A0A164VJB7_9AGAM</name>
<dbReference type="GO" id="GO:0016787">
    <property type="term" value="F:hydrolase activity"/>
    <property type="evidence" value="ECO:0007669"/>
    <property type="project" value="UniProtKB-KW"/>
</dbReference>
<dbReference type="Gene3D" id="3.40.50.850">
    <property type="entry name" value="Isochorismatase-like"/>
    <property type="match status" value="1"/>
</dbReference>
<dbReference type="InterPro" id="IPR000868">
    <property type="entry name" value="Isochorismatase-like_dom"/>
</dbReference>
<evidence type="ECO:0000259" key="3">
    <source>
        <dbReference type="Pfam" id="PF00857"/>
    </source>
</evidence>
<gene>
    <name evidence="4" type="ORF">SISNIDRAFT_549398</name>
</gene>
<protein>
    <submittedName>
        <fullName evidence="4">Isochorismatase hydrolase</fullName>
    </submittedName>
</protein>
<dbReference type="PANTHER" id="PTHR43540:SF14">
    <property type="entry name" value="ISOCHORISMATASE"/>
    <property type="match status" value="1"/>
</dbReference>
<evidence type="ECO:0000313" key="4">
    <source>
        <dbReference type="EMBL" id="KZS94210.1"/>
    </source>
</evidence>
<feature type="domain" description="Isochorismatase-like" evidence="3">
    <location>
        <begin position="4"/>
        <end position="141"/>
    </location>
</feature>
<dbReference type="AlphaFoldDB" id="A0A164VJB7"/>
<keyword evidence="5" id="KW-1185">Reference proteome</keyword>
<dbReference type="PANTHER" id="PTHR43540">
    <property type="entry name" value="PEROXYUREIDOACRYLATE/UREIDOACRYLATE AMIDOHYDROLASE-RELATED"/>
    <property type="match status" value="1"/>
</dbReference>
<accession>A0A164VJB7</accession>
<dbReference type="STRING" id="1314777.A0A164VJB7"/>
<evidence type="ECO:0000256" key="2">
    <source>
        <dbReference type="ARBA" id="ARBA00022801"/>
    </source>
</evidence>
<reference evidence="4 5" key="1">
    <citation type="journal article" date="2016" name="Mol. Biol. Evol.">
        <title>Comparative Genomics of Early-Diverging Mushroom-Forming Fungi Provides Insights into the Origins of Lignocellulose Decay Capabilities.</title>
        <authorList>
            <person name="Nagy L.G."/>
            <person name="Riley R."/>
            <person name="Tritt A."/>
            <person name="Adam C."/>
            <person name="Daum C."/>
            <person name="Floudas D."/>
            <person name="Sun H."/>
            <person name="Yadav J.S."/>
            <person name="Pangilinan J."/>
            <person name="Larsson K.H."/>
            <person name="Matsuura K."/>
            <person name="Barry K."/>
            <person name="Labutti K."/>
            <person name="Kuo R."/>
            <person name="Ohm R.A."/>
            <person name="Bhattacharya S.S."/>
            <person name="Shirouzu T."/>
            <person name="Yoshinaga Y."/>
            <person name="Martin F.M."/>
            <person name="Grigoriev I.V."/>
            <person name="Hibbett D.S."/>
        </authorList>
    </citation>
    <scope>NUCLEOTIDE SEQUENCE [LARGE SCALE GENOMIC DNA]</scope>
    <source>
        <strain evidence="4 5">HHB9708</strain>
    </source>
</reference>